<keyword evidence="9" id="KW-0325">Glycoprotein</keyword>
<reference evidence="14" key="1">
    <citation type="submission" date="2025-08" db="UniProtKB">
        <authorList>
            <consortium name="Ensembl"/>
        </authorList>
    </citation>
    <scope>IDENTIFICATION</scope>
</reference>
<keyword evidence="3 11" id="KW-0812">Transmembrane</keyword>
<keyword evidence="15" id="KW-1185">Reference proteome</keyword>
<keyword evidence="2" id="KW-1003">Cell membrane</keyword>
<keyword evidence="10 11" id="KW-0807">Transducer</keyword>
<evidence type="ECO:0000256" key="4">
    <source>
        <dbReference type="ARBA" id="ARBA00022989"/>
    </source>
</evidence>
<feature type="transmembrane region" description="Helical" evidence="12">
    <location>
        <begin position="28"/>
        <end position="50"/>
    </location>
</feature>
<keyword evidence="8 11" id="KW-0675">Receptor</keyword>
<keyword evidence="7" id="KW-1015">Disulfide bond</keyword>
<evidence type="ECO:0000256" key="11">
    <source>
        <dbReference type="RuleBase" id="RU000688"/>
    </source>
</evidence>
<evidence type="ECO:0000256" key="8">
    <source>
        <dbReference type="ARBA" id="ARBA00023170"/>
    </source>
</evidence>
<evidence type="ECO:0000256" key="6">
    <source>
        <dbReference type="ARBA" id="ARBA00023136"/>
    </source>
</evidence>
<evidence type="ECO:0000256" key="3">
    <source>
        <dbReference type="ARBA" id="ARBA00022692"/>
    </source>
</evidence>
<organism evidence="14 15">
    <name type="scientific">Xiphophorus couchianus</name>
    <name type="common">Monterrey platyfish</name>
    <dbReference type="NCBI Taxonomy" id="32473"/>
    <lineage>
        <taxon>Eukaryota</taxon>
        <taxon>Metazoa</taxon>
        <taxon>Chordata</taxon>
        <taxon>Craniata</taxon>
        <taxon>Vertebrata</taxon>
        <taxon>Euteleostomi</taxon>
        <taxon>Actinopterygii</taxon>
        <taxon>Neopterygii</taxon>
        <taxon>Teleostei</taxon>
        <taxon>Neoteleostei</taxon>
        <taxon>Acanthomorphata</taxon>
        <taxon>Ovalentaria</taxon>
        <taxon>Atherinomorphae</taxon>
        <taxon>Cyprinodontiformes</taxon>
        <taxon>Poeciliidae</taxon>
        <taxon>Poeciliinae</taxon>
        <taxon>Xiphophorus</taxon>
    </lineage>
</organism>
<dbReference type="Proteomes" id="UP000261380">
    <property type="component" value="Unplaced"/>
</dbReference>
<dbReference type="GeneTree" id="ENSGT00940000164014"/>
<evidence type="ECO:0000313" key="14">
    <source>
        <dbReference type="Ensembl" id="ENSXCOP00000005245.1"/>
    </source>
</evidence>
<dbReference type="Ensembl" id="ENSXCOT00000005306.1">
    <property type="protein sequence ID" value="ENSXCOP00000005245.1"/>
    <property type="gene ID" value="ENSXCOG00000004104.1"/>
</dbReference>
<feature type="transmembrane region" description="Helical" evidence="12">
    <location>
        <begin position="194"/>
        <end position="214"/>
    </location>
</feature>
<evidence type="ECO:0000256" key="1">
    <source>
        <dbReference type="ARBA" id="ARBA00004651"/>
    </source>
</evidence>
<evidence type="ECO:0000256" key="5">
    <source>
        <dbReference type="ARBA" id="ARBA00023040"/>
    </source>
</evidence>
<dbReference type="AlphaFoldDB" id="A0A3B5L4D3"/>
<accession>A0A3B5L4D3</accession>
<feature type="transmembrane region" description="Helical" evidence="12">
    <location>
        <begin position="123"/>
        <end position="143"/>
    </location>
</feature>
<evidence type="ECO:0000313" key="15">
    <source>
        <dbReference type="Proteomes" id="UP000261380"/>
    </source>
</evidence>
<feature type="transmembrane region" description="Helical" evidence="12">
    <location>
        <begin position="92"/>
        <end position="111"/>
    </location>
</feature>
<evidence type="ECO:0000256" key="7">
    <source>
        <dbReference type="ARBA" id="ARBA00023157"/>
    </source>
</evidence>
<dbReference type="PANTHER" id="PTHR24234">
    <property type="entry name" value="LYSOPHOSPHATIDIC ACID RECEPTOR 5/SPHINGOSYLPHOSPHORYLCHOLINE RECEPTOR"/>
    <property type="match status" value="1"/>
</dbReference>
<dbReference type="PROSITE" id="PS00237">
    <property type="entry name" value="G_PROTEIN_RECEP_F1_1"/>
    <property type="match status" value="1"/>
</dbReference>
<comment type="similarity">
    <text evidence="11">Belongs to the G-protein coupled receptor 1 family.</text>
</comment>
<dbReference type="InterPro" id="IPR017452">
    <property type="entry name" value="GPCR_Rhodpsn_7TM"/>
</dbReference>
<dbReference type="GO" id="GO:0004930">
    <property type="term" value="F:G protein-coupled receptor activity"/>
    <property type="evidence" value="ECO:0007669"/>
    <property type="project" value="UniProtKB-KW"/>
</dbReference>
<evidence type="ECO:0000256" key="10">
    <source>
        <dbReference type="ARBA" id="ARBA00023224"/>
    </source>
</evidence>
<evidence type="ECO:0000259" key="13">
    <source>
        <dbReference type="PROSITE" id="PS50262"/>
    </source>
</evidence>
<evidence type="ECO:0000256" key="9">
    <source>
        <dbReference type="ARBA" id="ARBA00023180"/>
    </source>
</evidence>
<sequence>MGDSLGQNIFNYTNASNRTSNSSDENEVLYVGNCVTIAIGFPLTLVAMFVKEDNVAPVYIFNLLLSDVIQYCSRIPIISRTANDWSRCALDFGLTASIGFMMCISLERYLAISKPLWYRFKRNIKTAVLVCVMIWILSFLYNLSMYRLLELQMRVIIQAIGLLLPLVLFIFCLVGTIKALTEARSVSADDKHRIISILVVVLLTYVLLFIPNVMYYLLEKPWEDSIFWTVVTIGLFLSPLADSSLYIFLRKTAFNKLGASLCCVTTKNQEISTDTINMSVSRSTGA</sequence>
<dbReference type="SUPFAM" id="SSF81321">
    <property type="entry name" value="Family A G protein-coupled receptor-like"/>
    <property type="match status" value="1"/>
</dbReference>
<feature type="domain" description="G-protein coupled receptors family 1 profile" evidence="13">
    <location>
        <begin position="92"/>
        <end position="246"/>
    </location>
</feature>
<dbReference type="InterPro" id="IPR000276">
    <property type="entry name" value="GPCR_Rhodpsn"/>
</dbReference>
<dbReference type="Gene3D" id="1.20.1070.10">
    <property type="entry name" value="Rhodopsin 7-helix transmembrane proteins"/>
    <property type="match status" value="2"/>
</dbReference>
<proteinExistence type="inferred from homology"/>
<keyword evidence="6 12" id="KW-0472">Membrane</keyword>
<keyword evidence="5 11" id="KW-0297">G-protein coupled receptor</keyword>
<dbReference type="Pfam" id="PF00001">
    <property type="entry name" value="7tm_1"/>
    <property type="match status" value="1"/>
</dbReference>
<dbReference type="PROSITE" id="PS50262">
    <property type="entry name" value="G_PROTEIN_RECEP_F1_2"/>
    <property type="match status" value="1"/>
</dbReference>
<keyword evidence="4 12" id="KW-1133">Transmembrane helix</keyword>
<protein>
    <recommendedName>
        <fullName evidence="13">G-protein coupled receptors family 1 profile domain-containing protein</fullName>
    </recommendedName>
</protein>
<dbReference type="PANTHER" id="PTHR24234:SF8">
    <property type="entry name" value="G-PROTEIN COUPLED RECEPTOR 4-LIKE"/>
    <property type="match status" value="1"/>
</dbReference>
<reference evidence="14" key="2">
    <citation type="submission" date="2025-09" db="UniProtKB">
        <authorList>
            <consortium name="Ensembl"/>
        </authorList>
    </citation>
    <scope>IDENTIFICATION</scope>
</reference>
<comment type="subcellular location">
    <subcellularLocation>
        <location evidence="1">Cell membrane</location>
        <topology evidence="1">Multi-pass membrane protein</topology>
    </subcellularLocation>
</comment>
<name>A0A3B5L4D3_9TELE</name>
<evidence type="ECO:0000256" key="2">
    <source>
        <dbReference type="ARBA" id="ARBA00022475"/>
    </source>
</evidence>
<feature type="transmembrane region" description="Helical" evidence="12">
    <location>
        <begin position="155"/>
        <end position="174"/>
    </location>
</feature>
<dbReference type="GO" id="GO:0005886">
    <property type="term" value="C:plasma membrane"/>
    <property type="evidence" value="ECO:0007669"/>
    <property type="project" value="UniProtKB-SubCell"/>
</dbReference>
<evidence type="ECO:0000256" key="12">
    <source>
        <dbReference type="SAM" id="Phobius"/>
    </source>
</evidence>
<feature type="transmembrane region" description="Helical" evidence="12">
    <location>
        <begin position="226"/>
        <end position="249"/>
    </location>
</feature>
<dbReference type="PRINTS" id="PR00237">
    <property type="entry name" value="GPCRRHODOPSN"/>
</dbReference>